<dbReference type="InterPro" id="IPR050523">
    <property type="entry name" value="AKR_Detox_Biosynth"/>
</dbReference>
<dbReference type="PATRIC" id="fig|1194972.3.peg.3081"/>
<dbReference type="InterPro" id="IPR036812">
    <property type="entry name" value="NAD(P)_OxRdtase_dom_sf"/>
</dbReference>
<dbReference type="HOGENOM" id="CLU_023205_2_0_11"/>
<keyword evidence="4" id="KW-1185">Reference proteome</keyword>
<dbReference type="GO" id="GO:0016491">
    <property type="term" value="F:oxidoreductase activity"/>
    <property type="evidence" value="ECO:0007669"/>
    <property type="project" value="UniProtKB-KW"/>
</dbReference>
<dbReference type="Gene3D" id="3.20.20.100">
    <property type="entry name" value="NADP-dependent oxidoreductase domain"/>
    <property type="match status" value="1"/>
</dbReference>
<name>K0UU71_MYCVA</name>
<sequence>MHVAEVGASANRLGAGGTAFDSSDIYQAGQAESVLGELLGPDRDDFVVITKYSGTKQKDRRPGTTGNSRKTMIRSLEASLTRLKTDYVDVFMPHFPDGVTPMEEILTGLDHLIQSGKVLHCGFSNFPAWRIAGAAVQADLRGFASPIGIETEYGLAERSADRELLPMAEAHGLGVLVYSPLAGGLLTGKYRRGETGRLSRDSNAAAETAHQRAVVDEVLAIARETDTTAVQVSLAWLRHRAALTPTALIPVVGPRSSDHLRAYLKAFEHDYDAEHYQRLDRVSSIDLGAPYEDVAAALRNGYDGDRDLLGSPPLPLV</sequence>
<dbReference type="GO" id="GO:0005829">
    <property type="term" value="C:cytosol"/>
    <property type="evidence" value="ECO:0007669"/>
    <property type="project" value="TreeGrafter"/>
</dbReference>
<evidence type="ECO:0000313" key="4">
    <source>
        <dbReference type="Proteomes" id="UP000006072"/>
    </source>
</evidence>
<evidence type="ECO:0000259" key="2">
    <source>
        <dbReference type="Pfam" id="PF00248"/>
    </source>
</evidence>
<proteinExistence type="predicted"/>
<comment type="caution">
    <text evidence="3">The sequence shown here is derived from an EMBL/GenBank/DDBJ whole genome shotgun (WGS) entry which is preliminary data.</text>
</comment>
<dbReference type="InterPro" id="IPR020471">
    <property type="entry name" value="AKR"/>
</dbReference>
<dbReference type="PANTHER" id="PTHR43364:SF4">
    <property type="entry name" value="NAD(P)-LINKED OXIDOREDUCTASE SUPERFAMILY PROTEIN"/>
    <property type="match status" value="1"/>
</dbReference>
<evidence type="ECO:0000313" key="3">
    <source>
        <dbReference type="EMBL" id="EJZ08520.1"/>
    </source>
</evidence>
<evidence type="ECO:0000256" key="1">
    <source>
        <dbReference type="ARBA" id="ARBA00023002"/>
    </source>
</evidence>
<dbReference type="Pfam" id="PF00248">
    <property type="entry name" value="Aldo_ket_red"/>
    <property type="match status" value="1"/>
</dbReference>
<dbReference type="PANTHER" id="PTHR43364">
    <property type="entry name" value="NADH-SPECIFIC METHYLGLYOXAL REDUCTASE-RELATED"/>
    <property type="match status" value="1"/>
</dbReference>
<dbReference type="eggNOG" id="COG0667">
    <property type="taxonomic scope" value="Bacteria"/>
</dbReference>
<dbReference type="EMBL" id="ALQA01000031">
    <property type="protein sequence ID" value="EJZ08520.1"/>
    <property type="molecule type" value="Genomic_DNA"/>
</dbReference>
<dbReference type="SUPFAM" id="SSF51430">
    <property type="entry name" value="NAD(P)-linked oxidoreductase"/>
    <property type="match status" value="1"/>
</dbReference>
<dbReference type="AlphaFoldDB" id="K0UU71"/>
<dbReference type="PRINTS" id="PR00069">
    <property type="entry name" value="ALDKETRDTASE"/>
</dbReference>
<protein>
    <submittedName>
        <fullName evidence="3">Aldo/keto reductase</fullName>
    </submittedName>
</protein>
<organism evidence="3 4">
    <name type="scientific">Mycolicibacterium vaccae ATCC 25954</name>
    <dbReference type="NCBI Taxonomy" id="1194972"/>
    <lineage>
        <taxon>Bacteria</taxon>
        <taxon>Bacillati</taxon>
        <taxon>Actinomycetota</taxon>
        <taxon>Actinomycetes</taxon>
        <taxon>Mycobacteriales</taxon>
        <taxon>Mycobacteriaceae</taxon>
        <taxon>Mycolicibacterium</taxon>
    </lineage>
</organism>
<feature type="domain" description="NADP-dependent oxidoreductase" evidence="2">
    <location>
        <begin position="13"/>
        <end position="282"/>
    </location>
</feature>
<gene>
    <name evidence="3" type="ORF">MVAC_15433</name>
</gene>
<reference evidence="3 4" key="1">
    <citation type="journal article" date="2012" name="J. Bacteriol.">
        <title>Complete Genome Sequence of Mycobacterium vaccae Type Strain ATCC 25954.</title>
        <authorList>
            <person name="Ho Y.S."/>
            <person name="Adroub S.A."/>
            <person name="Abadi M."/>
            <person name="Al Alwan B."/>
            <person name="Alkhateeb R."/>
            <person name="Gao G."/>
            <person name="Ragab A."/>
            <person name="Ali S."/>
            <person name="van Soolingen D."/>
            <person name="Bitter W."/>
            <person name="Pain A."/>
            <person name="Abdallah A.M."/>
        </authorList>
    </citation>
    <scope>NUCLEOTIDE SEQUENCE [LARGE SCALE GENOMIC DNA]</scope>
    <source>
        <strain evidence="3 4">ATCC 25954</strain>
    </source>
</reference>
<keyword evidence="1" id="KW-0560">Oxidoreductase</keyword>
<dbReference type="Proteomes" id="UP000006072">
    <property type="component" value="Unassembled WGS sequence"/>
</dbReference>
<accession>K0UU71</accession>
<dbReference type="InterPro" id="IPR023210">
    <property type="entry name" value="NADP_OxRdtase_dom"/>
</dbReference>
<dbReference type="RefSeq" id="WP_003931612.1">
    <property type="nucleotide sequence ID" value="NZ_JH814693.1"/>
</dbReference>